<sequence>MDKAVEILSKEIPQESGATHDLLEVLIATMSWAFRSKPDFPGDNSDCRADLVLEILRALFALDAGVSSEITIF</sequence>
<gene>
    <name evidence="1" type="ORF">ACHAWO_008130</name>
</gene>
<dbReference type="Proteomes" id="UP001530400">
    <property type="component" value="Unassembled WGS sequence"/>
</dbReference>
<comment type="caution">
    <text evidence="1">The sequence shown here is derived from an EMBL/GenBank/DDBJ whole genome shotgun (WGS) entry which is preliminary data.</text>
</comment>
<evidence type="ECO:0000313" key="1">
    <source>
        <dbReference type="EMBL" id="KAL3776218.1"/>
    </source>
</evidence>
<protein>
    <submittedName>
        <fullName evidence="1">Uncharacterized protein</fullName>
    </submittedName>
</protein>
<dbReference type="AlphaFoldDB" id="A0ABD3NK57"/>
<name>A0ABD3NK57_9STRA</name>
<proteinExistence type="predicted"/>
<accession>A0ABD3NK57</accession>
<organism evidence="1 2">
    <name type="scientific">Cyclotella atomus</name>
    <dbReference type="NCBI Taxonomy" id="382360"/>
    <lineage>
        <taxon>Eukaryota</taxon>
        <taxon>Sar</taxon>
        <taxon>Stramenopiles</taxon>
        <taxon>Ochrophyta</taxon>
        <taxon>Bacillariophyta</taxon>
        <taxon>Coscinodiscophyceae</taxon>
        <taxon>Thalassiosirophycidae</taxon>
        <taxon>Stephanodiscales</taxon>
        <taxon>Stephanodiscaceae</taxon>
        <taxon>Cyclotella</taxon>
    </lineage>
</organism>
<evidence type="ECO:0000313" key="2">
    <source>
        <dbReference type="Proteomes" id="UP001530400"/>
    </source>
</evidence>
<dbReference type="EMBL" id="JALLPJ020001110">
    <property type="protein sequence ID" value="KAL3776218.1"/>
    <property type="molecule type" value="Genomic_DNA"/>
</dbReference>
<keyword evidence="2" id="KW-1185">Reference proteome</keyword>
<reference evidence="1 2" key="1">
    <citation type="submission" date="2024-10" db="EMBL/GenBank/DDBJ databases">
        <title>Updated reference genomes for cyclostephanoid diatoms.</title>
        <authorList>
            <person name="Roberts W.R."/>
            <person name="Alverson A.J."/>
        </authorList>
    </citation>
    <scope>NUCLEOTIDE SEQUENCE [LARGE SCALE GENOMIC DNA]</scope>
    <source>
        <strain evidence="1 2">AJA010-31</strain>
    </source>
</reference>